<dbReference type="OMA" id="PSIELAM"/>
<evidence type="ECO:0000256" key="4">
    <source>
        <dbReference type="ARBA" id="ARBA00022741"/>
    </source>
</evidence>
<dbReference type="Gramene" id="CMT297CT">
    <property type="protein sequence ID" value="CMT297CT"/>
    <property type="gene ID" value="CMT297C"/>
</dbReference>
<evidence type="ECO:0000256" key="2">
    <source>
        <dbReference type="ARBA" id="ARBA00022553"/>
    </source>
</evidence>
<feature type="binding site" evidence="7">
    <location>
        <position position="90"/>
    </location>
    <ligand>
        <name>ATP</name>
        <dbReference type="ChEBI" id="CHEBI:30616"/>
    </ligand>
</feature>
<dbReference type="SUPFAM" id="SSF56112">
    <property type="entry name" value="Protein kinase-like (PK-like)"/>
    <property type="match status" value="1"/>
</dbReference>
<dbReference type="GO" id="GO:0004674">
    <property type="term" value="F:protein serine/threonine kinase activity"/>
    <property type="evidence" value="ECO:0007669"/>
    <property type="project" value="UniProtKB-KW"/>
</dbReference>
<reference evidence="10 11" key="2">
    <citation type="journal article" date="2007" name="BMC Biol.">
        <title>A 100%-complete sequence reveals unusually simple genomic features in the hot-spring red alga Cyanidioschyzon merolae.</title>
        <authorList>
            <person name="Nozaki H."/>
            <person name="Takano H."/>
            <person name="Misumi O."/>
            <person name="Terasawa K."/>
            <person name="Matsuzaki M."/>
            <person name="Maruyama S."/>
            <person name="Nishida K."/>
            <person name="Yagisawa F."/>
            <person name="Yoshida Y."/>
            <person name="Fujiwara T."/>
            <person name="Takio S."/>
            <person name="Tamura K."/>
            <person name="Chung S.J."/>
            <person name="Nakamura S."/>
            <person name="Kuroiwa H."/>
            <person name="Tanaka K."/>
            <person name="Sato N."/>
            <person name="Kuroiwa T."/>
        </authorList>
    </citation>
    <scope>NUCLEOTIDE SEQUENCE [LARGE SCALE GENOMIC DNA]</scope>
    <source>
        <strain evidence="10 11">10D</strain>
    </source>
</reference>
<keyword evidence="2" id="KW-0597">Phosphoprotein</keyword>
<dbReference type="GeneID" id="16998005"/>
<dbReference type="Pfam" id="PF00069">
    <property type="entry name" value="Pkinase"/>
    <property type="match status" value="2"/>
</dbReference>
<keyword evidence="11" id="KW-1185">Reference proteome</keyword>
<keyword evidence="4 7" id="KW-0547">Nucleotide-binding</keyword>
<gene>
    <name evidence="10" type="ORF">CYME_CMT297C</name>
</gene>
<organism evidence="10 11">
    <name type="scientific">Cyanidioschyzon merolae (strain NIES-3377 / 10D)</name>
    <name type="common">Unicellular red alga</name>
    <dbReference type="NCBI Taxonomy" id="280699"/>
    <lineage>
        <taxon>Eukaryota</taxon>
        <taxon>Rhodophyta</taxon>
        <taxon>Bangiophyceae</taxon>
        <taxon>Cyanidiales</taxon>
        <taxon>Cyanidiaceae</taxon>
        <taxon>Cyanidioschyzon</taxon>
    </lineage>
</organism>
<sequence length="595" mass="65318">MTIATLQRHEAGEDEEPAFIPAGALLQMTTTASSDLPAAAVSNLSNRTAGPAVYHHRLELFQILSVLGTGAFGKVYLARYRPTGGLFAIKSMKKEALLRFGGTAQARVERDILALLMDHGYELNPGLGRSPRTNNNMRNEQRAVHPFIVRLHCAFQTSSRVFLVMDYLQGGPLMDYLRKEALFSEEVARFYAAEMYIALQHLHSIGIVHRDLKPENVLLDHEGHVALTDFGLSKAGMGRLDTETGAGMAQSADASLRRAPGNGGTAGAAHADAVSAPNDSAMQTQLESIDASDLVDSGSLTHSWCGTEHYMAPELLAREGHSFAADYWSFGCLIYEMLTGEPPFSVRAQGLVGKRDRGRRAKVAAQAAADNKTGGKAPPENVHSRVALYKRIMKAKIKFPSYVSTEAQSLVRQLICRSPEERLRHALCLQHHRWFRGISWKRIRERLERPPITPVVDSGSRMGSPSASTAHRDDSWSVSPHSPHWMPAEGAPDTHLVAYTYVAPHALHAFGEYLQAWRTRGGHDSSFPIDHQVKLSSSTSSVSERDSSRFCGRNLETESDSTAREVADALEDIRIAVSEGIEIFSIDGAEYDRAP</sequence>
<dbReference type="GO" id="GO:0005524">
    <property type="term" value="F:ATP binding"/>
    <property type="evidence" value="ECO:0007669"/>
    <property type="project" value="UniProtKB-UniRule"/>
</dbReference>
<dbReference type="Proteomes" id="UP000007014">
    <property type="component" value="Chromosome 20"/>
</dbReference>
<name>M1VMJ4_CYAM1</name>
<keyword evidence="5 10" id="KW-0418">Kinase</keyword>
<evidence type="ECO:0000256" key="3">
    <source>
        <dbReference type="ARBA" id="ARBA00022679"/>
    </source>
</evidence>
<dbReference type="InterPro" id="IPR008271">
    <property type="entry name" value="Ser/Thr_kinase_AS"/>
</dbReference>
<dbReference type="eggNOG" id="KOG0598">
    <property type="taxonomic scope" value="Eukaryota"/>
</dbReference>
<accession>M1VMJ4</accession>
<keyword evidence="6 7" id="KW-0067">ATP-binding</keyword>
<feature type="domain" description="Protein kinase" evidence="9">
    <location>
        <begin position="61"/>
        <end position="435"/>
    </location>
</feature>
<dbReference type="FunFam" id="1.10.510.10:FF:000551">
    <property type="entry name" value="Non-specific serine/threonine protein kinase"/>
    <property type="match status" value="1"/>
</dbReference>
<evidence type="ECO:0000256" key="1">
    <source>
        <dbReference type="ARBA" id="ARBA00022527"/>
    </source>
</evidence>
<reference evidence="10 11" key="1">
    <citation type="journal article" date="2004" name="Nature">
        <title>Genome sequence of the ultrasmall unicellular red alga Cyanidioschyzon merolae 10D.</title>
        <authorList>
            <person name="Matsuzaki M."/>
            <person name="Misumi O."/>
            <person name="Shin-i T."/>
            <person name="Maruyama S."/>
            <person name="Takahara M."/>
            <person name="Miyagishima S."/>
            <person name="Mori T."/>
            <person name="Nishida K."/>
            <person name="Yagisawa F."/>
            <person name="Nishida K."/>
            <person name="Yoshida Y."/>
            <person name="Nishimura Y."/>
            <person name="Nakao S."/>
            <person name="Kobayashi T."/>
            <person name="Momoyama Y."/>
            <person name="Higashiyama T."/>
            <person name="Minoda A."/>
            <person name="Sano M."/>
            <person name="Nomoto H."/>
            <person name="Oishi K."/>
            <person name="Hayashi H."/>
            <person name="Ohta F."/>
            <person name="Nishizaka S."/>
            <person name="Haga S."/>
            <person name="Miura S."/>
            <person name="Morishita T."/>
            <person name="Kabeya Y."/>
            <person name="Terasawa K."/>
            <person name="Suzuki Y."/>
            <person name="Ishii Y."/>
            <person name="Asakawa S."/>
            <person name="Takano H."/>
            <person name="Ohta N."/>
            <person name="Kuroiwa H."/>
            <person name="Tanaka K."/>
            <person name="Shimizu N."/>
            <person name="Sugano S."/>
            <person name="Sato N."/>
            <person name="Nozaki H."/>
            <person name="Ogasawara N."/>
            <person name="Kohara Y."/>
            <person name="Kuroiwa T."/>
        </authorList>
    </citation>
    <scope>NUCLEOTIDE SEQUENCE [LARGE SCALE GENOMIC DNA]</scope>
    <source>
        <strain evidence="10 11">10D</strain>
    </source>
</reference>
<protein>
    <submittedName>
        <fullName evidence="10">Ribosomal protein S6 kinase RSK-1</fullName>
    </submittedName>
</protein>
<dbReference type="PROSITE" id="PS00107">
    <property type="entry name" value="PROTEIN_KINASE_ATP"/>
    <property type="match status" value="1"/>
</dbReference>
<dbReference type="Gene3D" id="3.30.200.20">
    <property type="entry name" value="Phosphorylase Kinase, domain 1"/>
    <property type="match status" value="2"/>
</dbReference>
<dbReference type="PROSITE" id="PS50011">
    <property type="entry name" value="PROTEIN_KINASE_DOM"/>
    <property type="match status" value="1"/>
</dbReference>
<dbReference type="EMBL" id="AP006502">
    <property type="protein sequence ID" value="BAM83268.1"/>
    <property type="molecule type" value="Genomic_DNA"/>
</dbReference>
<dbReference type="InterPro" id="IPR045270">
    <property type="entry name" value="STKc_AGC"/>
</dbReference>
<evidence type="ECO:0000256" key="6">
    <source>
        <dbReference type="ARBA" id="ARBA00022840"/>
    </source>
</evidence>
<dbReference type="KEGG" id="cme:CYME_CMT297C"/>
<dbReference type="InterPro" id="IPR017441">
    <property type="entry name" value="Protein_kinase_ATP_BS"/>
</dbReference>
<dbReference type="HOGENOM" id="CLU_458833_0_0_1"/>
<dbReference type="PROSITE" id="PS00108">
    <property type="entry name" value="PROTEIN_KINASE_ST"/>
    <property type="match status" value="1"/>
</dbReference>
<dbReference type="PANTHER" id="PTHR24351">
    <property type="entry name" value="RIBOSOMAL PROTEIN S6 KINASE"/>
    <property type="match status" value="1"/>
</dbReference>
<dbReference type="AlphaFoldDB" id="M1VMJ4"/>
<keyword evidence="1" id="KW-0723">Serine/threonine-protein kinase</keyword>
<dbReference type="Gene3D" id="1.10.510.10">
    <property type="entry name" value="Transferase(Phosphotransferase) domain 1"/>
    <property type="match status" value="3"/>
</dbReference>
<dbReference type="InterPro" id="IPR000719">
    <property type="entry name" value="Prot_kinase_dom"/>
</dbReference>
<evidence type="ECO:0000256" key="8">
    <source>
        <dbReference type="SAM" id="MobiDB-lite"/>
    </source>
</evidence>
<feature type="region of interest" description="Disordered" evidence="8">
    <location>
        <begin position="454"/>
        <end position="484"/>
    </location>
</feature>
<dbReference type="InterPro" id="IPR011009">
    <property type="entry name" value="Kinase-like_dom_sf"/>
</dbReference>
<dbReference type="RefSeq" id="XP_005539304.1">
    <property type="nucleotide sequence ID" value="XM_005539247.1"/>
</dbReference>
<evidence type="ECO:0000256" key="7">
    <source>
        <dbReference type="PROSITE-ProRule" id="PRU10141"/>
    </source>
</evidence>
<keyword evidence="3" id="KW-0808">Transferase</keyword>
<evidence type="ECO:0000313" key="10">
    <source>
        <dbReference type="EMBL" id="BAM83268.1"/>
    </source>
</evidence>
<dbReference type="SMART" id="SM00220">
    <property type="entry name" value="S_TKc"/>
    <property type="match status" value="1"/>
</dbReference>
<dbReference type="OrthoDB" id="63267at2759"/>
<proteinExistence type="predicted"/>
<evidence type="ECO:0000259" key="9">
    <source>
        <dbReference type="PROSITE" id="PS50011"/>
    </source>
</evidence>
<dbReference type="STRING" id="280699.M1VMJ4"/>
<evidence type="ECO:0000313" key="11">
    <source>
        <dbReference type="Proteomes" id="UP000007014"/>
    </source>
</evidence>
<evidence type="ECO:0000256" key="5">
    <source>
        <dbReference type="ARBA" id="ARBA00022777"/>
    </source>
</evidence>
<dbReference type="CDD" id="cd05123">
    <property type="entry name" value="STKc_AGC"/>
    <property type="match status" value="1"/>
</dbReference>